<proteinExistence type="predicted"/>
<evidence type="ECO:0000256" key="1">
    <source>
        <dbReference type="ARBA" id="ARBA00022679"/>
    </source>
</evidence>
<evidence type="ECO:0000256" key="4">
    <source>
        <dbReference type="ARBA" id="ARBA00022840"/>
    </source>
</evidence>
<accession>A0A843TWQ5</accession>
<name>A0A843TWQ5_COLES</name>
<dbReference type="Pfam" id="PF00781">
    <property type="entry name" value="DAGK_cat"/>
    <property type="match status" value="1"/>
</dbReference>
<dbReference type="OrthoDB" id="3853857at2759"/>
<dbReference type="Gene3D" id="3.40.50.10330">
    <property type="entry name" value="Probable inorganic polyphosphate/atp-NAD kinase, domain 1"/>
    <property type="match status" value="1"/>
</dbReference>
<evidence type="ECO:0000313" key="7">
    <source>
        <dbReference type="Proteomes" id="UP000652761"/>
    </source>
</evidence>
<comment type="caution">
    <text evidence="6">The sequence shown here is derived from an EMBL/GenBank/DDBJ whole genome shotgun (WGS) entry which is preliminary data.</text>
</comment>
<dbReference type="AlphaFoldDB" id="A0A843TWQ5"/>
<evidence type="ECO:0000313" key="6">
    <source>
        <dbReference type="EMBL" id="MQL75515.1"/>
    </source>
</evidence>
<organism evidence="6 7">
    <name type="scientific">Colocasia esculenta</name>
    <name type="common">Wild taro</name>
    <name type="synonym">Arum esculentum</name>
    <dbReference type="NCBI Taxonomy" id="4460"/>
    <lineage>
        <taxon>Eukaryota</taxon>
        <taxon>Viridiplantae</taxon>
        <taxon>Streptophyta</taxon>
        <taxon>Embryophyta</taxon>
        <taxon>Tracheophyta</taxon>
        <taxon>Spermatophyta</taxon>
        <taxon>Magnoliopsida</taxon>
        <taxon>Liliopsida</taxon>
        <taxon>Araceae</taxon>
        <taxon>Aroideae</taxon>
        <taxon>Colocasieae</taxon>
        <taxon>Colocasia</taxon>
    </lineage>
</organism>
<dbReference type="PANTHER" id="PTHR12358">
    <property type="entry name" value="SPHINGOSINE KINASE"/>
    <property type="match status" value="1"/>
</dbReference>
<reference evidence="6" key="1">
    <citation type="submission" date="2017-07" db="EMBL/GenBank/DDBJ databases">
        <title>Taro Niue Genome Assembly and Annotation.</title>
        <authorList>
            <person name="Atibalentja N."/>
            <person name="Keating K."/>
            <person name="Fields C.J."/>
        </authorList>
    </citation>
    <scope>NUCLEOTIDE SEQUENCE</scope>
    <source>
        <strain evidence="6">Niue_2</strain>
        <tissue evidence="6">Leaf</tissue>
    </source>
</reference>
<dbReference type="SMART" id="SM00046">
    <property type="entry name" value="DAGKc"/>
    <property type="match status" value="1"/>
</dbReference>
<dbReference type="Gene3D" id="2.60.200.40">
    <property type="match status" value="1"/>
</dbReference>
<dbReference type="InterPro" id="IPR001206">
    <property type="entry name" value="Diacylglycerol_kinase_cat_dom"/>
</dbReference>
<feature type="domain" description="DAGKc" evidence="5">
    <location>
        <begin position="203"/>
        <end position="302"/>
    </location>
</feature>
<dbReference type="SUPFAM" id="SSF111331">
    <property type="entry name" value="NAD kinase/diacylglycerol kinase-like"/>
    <property type="match status" value="1"/>
</dbReference>
<evidence type="ECO:0000259" key="5">
    <source>
        <dbReference type="PROSITE" id="PS50146"/>
    </source>
</evidence>
<protein>
    <recommendedName>
        <fullName evidence="5">DAGKc domain-containing protein</fullName>
    </recommendedName>
</protein>
<dbReference type="GO" id="GO:0005737">
    <property type="term" value="C:cytoplasm"/>
    <property type="evidence" value="ECO:0007669"/>
    <property type="project" value="TreeGrafter"/>
</dbReference>
<dbReference type="PROSITE" id="PS50146">
    <property type="entry name" value="DAGK"/>
    <property type="match status" value="1"/>
</dbReference>
<dbReference type="InterPro" id="IPR050187">
    <property type="entry name" value="Lipid_Phosphate_FormReg"/>
</dbReference>
<dbReference type="InterPro" id="IPR016064">
    <property type="entry name" value="NAD/diacylglycerol_kinase_sf"/>
</dbReference>
<keyword evidence="1" id="KW-0808">Transferase</keyword>
<keyword evidence="7" id="KW-1185">Reference proteome</keyword>
<dbReference type="Pfam" id="PF19279">
    <property type="entry name" value="YegS_C"/>
    <property type="match status" value="1"/>
</dbReference>
<dbReference type="GO" id="GO:0016020">
    <property type="term" value="C:membrane"/>
    <property type="evidence" value="ECO:0007669"/>
    <property type="project" value="TreeGrafter"/>
</dbReference>
<sequence length="563" mass="61719">SVQNWGPRRLFYKRRYGLTGTSGRKKGALFVSTSPLFLRLSTRPAHLCSTPSVLLLLLSLSLSLMAETEEYRVADIQTMAELIRVNGVPAEVRLTPAVPGDGFGDGGWLQWSEAGAGGRERCLAVERDVLGVARQGRSVTIKAFLATERSGGGGGVLSCAGTRCGGAAGGRKRVRRDFVLEAPTEESAVAWSEALRRRIGSLGRPKRLLFLLNPFGGKKCAQMIFRDDVKPLLDAAGIYYTVQETKFQLHAQEIAYELDIAKYDGIVCVSGDGILVEVVNGLLQREDWQTAIKMPLGIIPAGHKCSLDVSTVKQGNTSFFSVLMLSWGLVADIDIESEKYRWMGSARFDFYAFLRVINLRKYHGRLSFVPAPGYEDYGIPVEKMGECSGTTGVLVRGKEDCVTSQRNGYQGPITSFKNSQWRTIEGPFVAVWLHNVPWASKDAMPAPEAKFSDGFVDMVMIKDCSKSALASVLLKLGDGSHVKSPHVMYIKVKAFRLEPGHQVNNPAKGGIIDSDGEAIARGRGTYRYHNQADRMAYGPPIQMTVEQGLATLFAPRSFILPRL</sequence>
<gene>
    <name evidence="6" type="ORF">Taro_007887</name>
</gene>
<dbReference type="PANTHER" id="PTHR12358:SF31">
    <property type="entry name" value="ACYLGLYCEROL KINASE, MITOCHONDRIAL"/>
    <property type="match status" value="1"/>
</dbReference>
<dbReference type="GO" id="GO:0005524">
    <property type="term" value="F:ATP binding"/>
    <property type="evidence" value="ECO:0007669"/>
    <property type="project" value="UniProtKB-KW"/>
</dbReference>
<keyword evidence="3" id="KW-0418">Kinase</keyword>
<feature type="non-terminal residue" evidence="6">
    <location>
        <position position="1"/>
    </location>
</feature>
<evidence type="ECO:0000256" key="2">
    <source>
        <dbReference type="ARBA" id="ARBA00022741"/>
    </source>
</evidence>
<dbReference type="InterPro" id="IPR017438">
    <property type="entry name" value="ATP-NAD_kinase_N"/>
</dbReference>
<dbReference type="InterPro" id="IPR045540">
    <property type="entry name" value="YegS/DAGK_C"/>
</dbReference>
<dbReference type="GO" id="GO:0046512">
    <property type="term" value="P:sphingosine biosynthetic process"/>
    <property type="evidence" value="ECO:0007669"/>
    <property type="project" value="TreeGrafter"/>
</dbReference>
<keyword evidence="4" id="KW-0067">ATP-binding</keyword>
<dbReference type="EMBL" id="NMUH01000254">
    <property type="protein sequence ID" value="MQL75515.1"/>
    <property type="molecule type" value="Genomic_DNA"/>
</dbReference>
<keyword evidence="2" id="KW-0547">Nucleotide-binding</keyword>
<dbReference type="GO" id="GO:0001727">
    <property type="term" value="F:lipid kinase activity"/>
    <property type="evidence" value="ECO:0007669"/>
    <property type="project" value="TreeGrafter"/>
</dbReference>
<evidence type="ECO:0000256" key="3">
    <source>
        <dbReference type="ARBA" id="ARBA00022777"/>
    </source>
</evidence>
<dbReference type="Proteomes" id="UP000652761">
    <property type="component" value="Unassembled WGS sequence"/>
</dbReference>